<evidence type="ECO:0000256" key="3">
    <source>
        <dbReference type="ARBA" id="ARBA00022842"/>
    </source>
</evidence>
<dbReference type="GO" id="GO:0004337">
    <property type="term" value="F:(2E,6E)-farnesyl diphosphate synthase activity"/>
    <property type="evidence" value="ECO:0007669"/>
    <property type="project" value="TreeGrafter"/>
</dbReference>
<dbReference type="AlphaFoldDB" id="A0AAD2Q163"/>
<reference evidence="4" key="1">
    <citation type="submission" date="2023-11" db="EMBL/GenBank/DDBJ databases">
        <authorList>
            <person name="De Vega J J."/>
            <person name="De Vega J J."/>
        </authorList>
    </citation>
    <scope>NUCLEOTIDE SEQUENCE</scope>
</reference>
<dbReference type="EMBL" id="CAVNYO010000031">
    <property type="protein sequence ID" value="CAK5263007.1"/>
    <property type="molecule type" value="Genomic_DNA"/>
</dbReference>
<proteinExistence type="predicted"/>
<keyword evidence="1" id="KW-0808">Transferase</keyword>
<dbReference type="GO" id="GO:0046872">
    <property type="term" value="F:metal ion binding"/>
    <property type="evidence" value="ECO:0007669"/>
    <property type="project" value="UniProtKB-KW"/>
</dbReference>
<dbReference type="PANTHER" id="PTHR11525">
    <property type="entry name" value="FARNESYL-PYROPHOSPHATE SYNTHETASE"/>
    <property type="match status" value="1"/>
</dbReference>
<keyword evidence="3" id="KW-0460">Magnesium</keyword>
<organism evidence="4 5">
    <name type="scientific">Mycena citricolor</name>
    <dbReference type="NCBI Taxonomy" id="2018698"/>
    <lineage>
        <taxon>Eukaryota</taxon>
        <taxon>Fungi</taxon>
        <taxon>Dikarya</taxon>
        <taxon>Basidiomycota</taxon>
        <taxon>Agaricomycotina</taxon>
        <taxon>Agaricomycetes</taxon>
        <taxon>Agaricomycetidae</taxon>
        <taxon>Agaricales</taxon>
        <taxon>Marasmiineae</taxon>
        <taxon>Mycenaceae</taxon>
        <taxon>Mycena</taxon>
    </lineage>
</organism>
<keyword evidence="2" id="KW-0479">Metal-binding</keyword>
<dbReference type="GO" id="GO:0045337">
    <property type="term" value="P:farnesyl diphosphate biosynthetic process"/>
    <property type="evidence" value="ECO:0007669"/>
    <property type="project" value="TreeGrafter"/>
</dbReference>
<gene>
    <name evidence="4" type="ORF">MYCIT1_LOCUS2159</name>
</gene>
<protein>
    <submittedName>
        <fullName evidence="4">Uncharacterized protein</fullName>
    </submittedName>
</protein>
<feature type="non-terminal residue" evidence="4">
    <location>
        <position position="1"/>
    </location>
</feature>
<dbReference type="SUPFAM" id="SSF48576">
    <property type="entry name" value="Terpenoid synthases"/>
    <property type="match status" value="1"/>
</dbReference>
<evidence type="ECO:0000313" key="4">
    <source>
        <dbReference type="EMBL" id="CAK5263007.1"/>
    </source>
</evidence>
<evidence type="ECO:0000313" key="5">
    <source>
        <dbReference type="Proteomes" id="UP001295794"/>
    </source>
</evidence>
<comment type="caution">
    <text evidence="4">The sequence shown here is derived from an EMBL/GenBank/DDBJ whole genome shotgun (WGS) entry which is preliminary data.</text>
</comment>
<keyword evidence="5" id="KW-1185">Reference proteome</keyword>
<accession>A0AAD2Q163</accession>
<dbReference type="Proteomes" id="UP001295794">
    <property type="component" value="Unassembled WGS sequence"/>
</dbReference>
<dbReference type="GO" id="GO:0005737">
    <property type="term" value="C:cytoplasm"/>
    <property type="evidence" value="ECO:0007669"/>
    <property type="project" value="TreeGrafter"/>
</dbReference>
<dbReference type="InterPro" id="IPR008949">
    <property type="entry name" value="Isoprenoid_synthase_dom_sf"/>
</dbReference>
<name>A0AAD2Q163_9AGAR</name>
<sequence>MADKAAKRAKFEEAWTRIRDELLAYATGEGMPAEAIEWFKKNLDYNVPGGKLNRGMSVVDTAEILKG</sequence>
<dbReference type="PANTHER" id="PTHR11525:SF0">
    <property type="entry name" value="FARNESYL PYROPHOSPHATE SYNTHASE"/>
    <property type="match status" value="1"/>
</dbReference>
<dbReference type="GO" id="GO:0004161">
    <property type="term" value="F:dimethylallyltranstransferase activity"/>
    <property type="evidence" value="ECO:0007669"/>
    <property type="project" value="TreeGrafter"/>
</dbReference>
<dbReference type="Gene3D" id="1.10.600.10">
    <property type="entry name" value="Farnesyl Diphosphate Synthase"/>
    <property type="match status" value="1"/>
</dbReference>
<evidence type="ECO:0000256" key="2">
    <source>
        <dbReference type="ARBA" id="ARBA00022723"/>
    </source>
</evidence>
<evidence type="ECO:0000256" key="1">
    <source>
        <dbReference type="ARBA" id="ARBA00022679"/>
    </source>
</evidence>
<dbReference type="InterPro" id="IPR039702">
    <property type="entry name" value="FPS1-like"/>
</dbReference>